<dbReference type="EMBL" id="JAUCMV010000002">
    <property type="protein sequence ID" value="KAK0419114.1"/>
    <property type="molecule type" value="Genomic_DNA"/>
</dbReference>
<organism evidence="3 4">
    <name type="scientific">Steinernema hermaphroditum</name>
    <dbReference type="NCBI Taxonomy" id="289476"/>
    <lineage>
        <taxon>Eukaryota</taxon>
        <taxon>Metazoa</taxon>
        <taxon>Ecdysozoa</taxon>
        <taxon>Nematoda</taxon>
        <taxon>Chromadorea</taxon>
        <taxon>Rhabditida</taxon>
        <taxon>Tylenchina</taxon>
        <taxon>Panagrolaimomorpha</taxon>
        <taxon>Strongyloidoidea</taxon>
        <taxon>Steinernematidae</taxon>
        <taxon>Steinernema</taxon>
    </lineage>
</organism>
<evidence type="ECO:0000313" key="3">
    <source>
        <dbReference type="EMBL" id="KAK0419114.1"/>
    </source>
</evidence>
<feature type="region of interest" description="Disordered" evidence="1">
    <location>
        <begin position="160"/>
        <end position="179"/>
    </location>
</feature>
<evidence type="ECO:0000256" key="1">
    <source>
        <dbReference type="SAM" id="MobiDB-lite"/>
    </source>
</evidence>
<comment type="caution">
    <text evidence="3">The sequence shown here is derived from an EMBL/GenBank/DDBJ whole genome shotgun (WGS) entry which is preliminary data.</text>
</comment>
<feature type="signal peptide" evidence="2">
    <location>
        <begin position="1"/>
        <end position="21"/>
    </location>
</feature>
<accession>A0AA39I9B6</accession>
<proteinExistence type="predicted"/>
<sequence>MRRSWTFLFALFGTFLPAINAAAIRNTIGSGVLPQCSTIPRGRRGQCAQGYGLNSGNCCSALCCYELPKRASSMCPATTTRTTGSTVSTMITTTPSQCPSGTVIGSCVAGKCPNGEICIQDRCCFSQLITSTNPSTNGQESSASTTTEHLTTEVTLKTTATPPPLISTSTSLDPATKATKGEIISSTRHSTTSSIRLTTITNVTSAGTPGHSTTVATSTATFKRCPAGTSYTGSCVKGKCPHGEQCINNYCCREPKPKSTSSTAPATASATTDLSTTTHLKDGHALSIRLSTYIGALLIYIFF</sequence>
<dbReference type="Proteomes" id="UP001175271">
    <property type="component" value="Unassembled WGS sequence"/>
</dbReference>
<keyword evidence="4" id="KW-1185">Reference proteome</keyword>
<evidence type="ECO:0000313" key="4">
    <source>
        <dbReference type="Proteomes" id="UP001175271"/>
    </source>
</evidence>
<gene>
    <name evidence="3" type="ORF">QR680_013961</name>
</gene>
<dbReference type="AlphaFoldDB" id="A0AA39I9B6"/>
<protein>
    <recommendedName>
        <fullName evidence="5">WAP domain-containing protein</fullName>
    </recommendedName>
</protein>
<reference evidence="3" key="1">
    <citation type="submission" date="2023-06" db="EMBL/GenBank/DDBJ databases">
        <title>Genomic analysis of the entomopathogenic nematode Steinernema hermaphroditum.</title>
        <authorList>
            <person name="Schwarz E.M."/>
            <person name="Heppert J.K."/>
            <person name="Baniya A."/>
            <person name="Schwartz H.T."/>
            <person name="Tan C.-H."/>
            <person name="Antoshechkin I."/>
            <person name="Sternberg P.W."/>
            <person name="Goodrich-Blair H."/>
            <person name="Dillman A.R."/>
        </authorList>
    </citation>
    <scope>NUCLEOTIDE SEQUENCE</scope>
    <source>
        <strain evidence="3">PS9179</strain>
        <tissue evidence="3">Whole animal</tissue>
    </source>
</reference>
<name>A0AA39I9B6_9BILA</name>
<evidence type="ECO:0000256" key="2">
    <source>
        <dbReference type="SAM" id="SignalP"/>
    </source>
</evidence>
<keyword evidence="2" id="KW-0732">Signal</keyword>
<evidence type="ECO:0008006" key="5">
    <source>
        <dbReference type="Google" id="ProtNLM"/>
    </source>
</evidence>
<feature type="chain" id="PRO_5041315925" description="WAP domain-containing protein" evidence="2">
    <location>
        <begin position="22"/>
        <end position="303"/>
    </location>
</feature>